<gene>
    <name evidence="1" type="ORF">M0813_02747</name>
</gene>
<protein>
    <submittedName>
        <fullName evidence="1">Uncharacterized protein</fullName>
    </submittedName>
</protein>
<keyword evidence="2" id="KW-1185">Reference proteome</keyword>
<dbReference type="EMBL" id="JAOAOG010000173">
    <property type="protein sequence ID" value="KAJ6242897.1"/>
    <property type="molecule type" value="Genomic_DNA"/>
</dbReference>
<accession>A0ABQ8YE74</accession>
<evidence type="ECO:0000313" key="2">
    <source>
        <dbReference type="Proteomes" id="UP001150062"/>
    </source>
</evidence>
<sequence>MLRSKSICYFNDEEKVYKRNAKGLLVLESATALKEESEMCATLIVNGDNTLVYCYTQIVFLYLNALQHRQDLGFFSNYFP</sequence>
<evidence type="ECO:0000313" key="1">
    <source>
        <dbReference type="EMBL" id="KAJ6242897.1"/>
    </source>
</evidence>
<comment type="caution">
    <text evidence="1">The sequence shown here is derived from an EMBL/GenBank/DDBJ whole genome shotgun (WGS) entry which is preliminary data.</text>
</comment>
<name>A0ABQ8YE74_9EUKA</name>
<proteinExistence type="predicted"/>
<organism evidence="1 2">
    <name type="scientific">Anaeramoeba flamelloides</name>
    <dbReference type="NCBI Taxonomy" id="1746091"/>
    <lineage>
        <taxon>Eukaryota</taxon>
        <taxon>Metamonada</taxon>
        <taxon>Anaeramoebidae</taxon>
        <taxon>Anaeramoeba</taxon>
    </lineage>
</organism>
<reference evidence="1" key="1">
    <citation type="submission" date="2022-08" db="EMBL/GenBank/DDBJ databases">
        <title>Novel sulfate-reducing endosymbionts in the free-living metamonad Anaeramoeba.</title>
        <authorList>
            <person name="Jerlstrom-Hultqvist J."/>
            <person name="Cepicka I."/>
            <person name="Gallot-Lavallee L."/>
            <person name="Salas-Leiva D."/>
            <person name="Curtis B.A."/>
            <person name="Zahonova K."/>
            <person name="Pipaliya S."/>
            <person name="Dacks J."/>
            <person name="Roger A.J."/>
        </authorList>
    </citation>
    <scope>NUCLEOTIDE SEQUENCE</scope>
    <source>
        <strain evidence="1">Schooner1</strain>
    </source>
</reference>
<dbReference type="Proteomes" id="UP001150062">
    <property type="component" value="Unassembled WGS sequence"/>
</dbReference>